<comment type="caution">
    <text evidence="5">The sequence shown here is derived from an EMBL/GenBank/DDBJ whole genome shotgun (WGS) entry which is preliminary data.</text>
</comment>
<evidence type="ECO:0000313" key="5">
    <source>
        <dbReference type="EMBL" id="MCL6270432.1"/>
    </source>
</evidence>
<dbReference type="InterPro" id="IPR006094">
    <property type="entry name" value="Oxid_FAD_bind_N"/>
</dbReference>
<dbReference type="Pfam" id="PF02913">
    <property type="entry name" value="FAD-oxidase_C"/>
    <property type="match status" value="1"/>
</dbReference>
<dbReference type="SUPFAM" id="SSF55103">
    <property type="entry name" value="FAD-linked oxidases, C-terminal domain"/>
    <property type="match status" value="1"/>
</dbReference>
<evidence type="ECO:0000256" key="1">
    <source>
        <dbReference type="ARBA" id="ARBA00008000"/>
    </source>
</evidence>
<dbReference type="Gene3D" id="3.30.465.10">
    <property type="match status" value="1"/>
</dbReference>
<evidence type="ECO:0000313" key="6">
    <source>
        <dbReference type="Proteomes" id="UP001203338"/>
    </source>
</evidence>
<dbReference type="InterPro" id="IPR036318">
    <property type="entry name" value="FAD-bd_PCMH-like_sf"/>
</dbReference>
<proteinExistence type="inferred from homology"/>
<evidence type="ECO:0000256" key="2">
    <source>
        <dbReference type="ARBA" id="ARBA00022630"/>
    </source>
</evidence>
<dbReference type="InterPro" id="IPR016169">
    <property type="entry name" value="FAD-bd_PCMH_sub2"/>
</dbReference>
<dbReference type="PANTHER" id="PTHR46568">
    <property type="entry name" value="ALKYLDIHYDROXYACETONEPHOSPHATE SYNTHASE, PEROXISOMAL"/>
    <property type="match status" value="1"/>
</dbReference>
<comment type="similarity">
    <text evidence="1">Belongs to the FAD-binding oxidoreductase/transferase type 4 family.</text>
</comment>
<dbReference type="InterPro" id="IPR016167">
    <property type="entry name" value="FAD-bd_PCMH_sub1"/>
</dbReference>
<dbReference type="PANTHER" id="PTHR46568:SF1">
    <property type="entry name" value="ALKYLDIHYDROXYACETONEPHOSPHATE SYNTHASE, PEROXISOMAL"/>
    <property type="match status" value="1"/>
</dbReference>
<sequence>MRYWNSWGQDGSEKPHFTKTAKAFLKETVGEGRIHPEASLEDVCSQVSPSRIVADHPLVSKDAEVRVRHARGQSFPDWVAMKSGVFGSFPDAVALPETPEQIRELMDFARAEDLDVIPYGGGTSVVGHINPVNEGRPVLTISMERMTRLLDLDEESQVATFGPGTPGPMVEAQLSARGYTLGHYPQSFELSTVGGWVASRSSGQQSLRYGRIEQLFAGGRLETFDGTLDIPAIPASAAGPDLREMVLGSEGRFGIISEVKVRVQRLPRKETFIAVFFKNWDYAYAFAREATQRKLQLSMLRASNGIETHAQMKLAGSEKLINLMETYIRLRGADEGKCMVIFGITGLPGQVRSTYWQVSKLIWKYRGVGLYGLGKQVGKIWEKGRFKYPYLRNDLWKAGYAVDTLETSVNWSDTRPSMEKIEKAVANALKDEGEHVHAFSHLSHVYTQGSSIYTTYLFRLGENWQQTLAWWHKIKKAASMAVVECGGTISHQHGVGKDHAPYLPFEKGELGIKALQTLSDHFDPDQRLVPGVLLEKQP</sequence>
<evidence type="ECO:0000259" key="4">
    <source>
        <dbReference type="PROSITE" id="PS51387"/>
    </source>
</evidence>
<gene>
    <name evidence="5" type="ORF">M3P05_10920</name>
</gene>
<dbReference type="EMBL" id="JAMFLX010000013">
    <property type="protein sequence ID" value="MCL6270432.1"/>
    <property type="molecule type" value="Genomic_DNA"/>
</dbReference>
<protein>
    <submittedName>
        <fullName evidence="5">FAD-binding oxidoreductase</fullName>
    </submittedName>
</protein>
<accession>A0ABT0PGC4</accession>
<keyword evidence="6" id="KW-1185">Reference proteome</keyword>
<dbReference type="Pfam" id="PF01565">
    <property type="entry name" value="FAD_binding_4"/>
    <property type="match status" value="1"/>
</dbReference>
<evidence type="ECO:0000256" key="3">
    <source>
        <dbReference type="ARBA" id="ARBA00022827"/>
    </source>
</evidence>
<dbReference type="InterPro" id="IPR004113">
    <property type="entry name" value="FAD-bd_oxidored_4_C"/>
</dbReference>
<reference evidence="5 6" key="1">
    <citation type="submission" date="2022-05" db="EMBL/GenBank/DDBJ databases">
        <authorList>
            <person name="Park J.-S."/>
        </authorList>
    </citation>
    <scope>NUCLEOTIDE SEQUENCE [LARGE SCALE GENOMIC DNA]</scope>
    <source>
        <strain evidence="5 6">2012CJ34-2</strain>
    </source>
</reference>
<dbReference type="RefSeq" id="WP_249699647.1">
    <property type="nucleotide sequence ID" value="NZ_JAMFLX010000013.1"/>
</dbReference>
<feature type="domain" description="FAD-binding PCMH-type" evidence="4">
    <location>
        <begin position="86"/>
        <end position="266"/>
    </location>
</feature>
<dbReference type="Gene3D" id="3.30.70.3450">
    <property type="match status" value="1"/>
</dbReference>
<dbReference type="Gene3D" id="3.30.300.330">
    <property type="match status" value="1"/>
</dbReference>
<dbReference type="PROSITE" id="PS51387">
    <property type="entry name" value="FAD_PCMH"/>
    <property type="match status" value="1"/>
</dbReference>
<dbReference type="Proteomes" id="UP001203338">
    <property type="component" value="Unassembled WGS sequence"/>
</dbReference>
<keyword evidence="2" id="KW-0285">Flavoprotein</keyword>
<dbReference type="InterPro" id="IPR016166">
    <property type="entry name" value="FAD-bd_PCMH"/>
</dbReference>
<dbReference type="InterPro" id="IPR025650">
    <property type="entry name" value="Alkyl-DHAP_Synthase"/>
</dbReference>
<keyword evidence="3" id="KW-0274">FAD</keyword>
<organism evidence="5 6">
    <name type="scientific">Parendozoicomonas callyspongiae</name>
    <dbReference type="NCBI Taxonomy" id="2942213"/>
    <lineage>
        <taxon>Bacteria</taxon>
        <taxon>Pseudomonadati</taxon>
        <taxon>Pseudomonadota</taxon>
        <taxon>Gammaproteobacteria</taxon>
        <taxon>Oceanospirillales</taxon>
        <taxon>Endozoicomonadaceae</taxon>
        <taxon>Parendozoicomonas</taxon>
    </lineage>
</organism>
<name>A0ABT0PGC4_9GAMM</name>
<dbReference type="InterPro" id="IPR016164">
    <property type="entry name" value="FAD-linked_Oxase-like_C"/>
</dbReference>
<dbReference type="Gene3D" id="3.30.43.10">
    <property type="entry name" value="Uridine Diphospho-n-acetylenolpyruvylglucosamine Reductase, domain 2"/>
    <property type="match status" value="1"/>
</dbReference>
<dbReference type="SUPFAM" id="SSF56176">
    <property type="entry name" value="FAD-binding/transporter-associated domain-like"/>
    <property type="match status" value="1"/>
</dbReference>